<feature type="transmembrane region" description="Helical" evidence="2">
    <location>
        <begin position="201"/>
        <end position="219"/>
    </location>
</feature>
<keyword evidence="2" id="KW-0472">Membrane</keyword>
<protein>
    <submittedName>
        <fullName evidence="3">Uncharacterized protein</fullName>
    </submittedName>
</protein>
<evidence type="ECO:0000313" key="3">
    <source>
        <dbReference type="EMBL" id="TCD69472.1"/>
    </source>
</evidence>
<reference evidence="3 4" key="1">
    <citation type="submission" date="2018-11" db="EMBL/GenBank/DDBJ databases">
        <title>Genome assembly of Steccherinum ochraceum LE-BIN_3174, the white-rot fungus of the Steccherinaceae family (The Residual Polyporoid clade, Polyporales, Basidiomycota).</title>
        <authorList>
            <person name="Fedorova T.V."/>
            <person name="Glazunova O.A."/>
            <person name="Landesman E.O."/>
            <person name="Moiseenko K.V."/>
            <person name="Psurtseva N.V."/>
            <person name="Savinova O.S."/>
            <person name="Shakhova N.V."/>
            <person name="Tyazhelova T.V."/>
            <person name="Vasina D.V."/>
        </authorList>
    </citation>
    <scope>NUCLEOTIDE SEQUENCE [LARGE SCALE GENOMIC DNA]</scope>
    <source>
        <strain evidence="3 4">LE-BIN_3174</strain>
    </source>
</reference>
<keyword evidence="4" id="KW-1185">Reference proteome</keyword>
<evidence type="ECO:0000256" key="2">
    <source>
        <dbReference type="SAM" id="Phobius"/>
    </source>
</evidence>
<organism evidence="3 4">
    <name type="scientific">Steccherinum ochraceum</name>
    <dbReference type="NCBI Taxonomy" id="92696"/>
    <lineage>
        <taxon>Eukaryota</taxon>
        <taxon>Fungi</taxon>
        <taxon>Dikarya</taxon>
        <taxon>Basidiomycota</taxon>
        <taxon>Agaricomycotina</taxon>
        <taxon>Agaricomycetes</taxon>
        <taxon>Polyporales</taxon>
        <taxon>Steccherinaceae</taxon>
        <taxon>Steccherinum</taxon>
    </lineage>
</organism>
<evidence type="ECO:0000313" key="4">
    <source>
        <dbReference type="Proteomes" id="UP000292702"/>
    </source>
</evidence>
<feature type="transmembrane region" description="Helical" evidence="2">
    <location>
        <begin position="161"/>
        <end position="181"/>
    </location>
</feature>
<gene>
    <name evidence="3" type="ORF">EIP91_007598</name>
</gene>
<accession>A0A4R0RQM7</accession>
<dbReference type="OrthoDB" id="3197626at2759"/>
<comment type="caution">
    <text evidence="3">The sequence shown here is derived from an EMBL/GenBank/DDBJ whole genome shotgun (WGS) entry which is preliminary data.</text>
</comment>
<dbReference type="STRING" id="92696.A0A4R0RQM7"/>
<keyword evidence="2" id="KW-1133">Transmembrane helix</keyword>
<sequence>MGDDSAVIGIAAISATFIWEFVTSLDFEWSFLRRRKMFTWPIAIYFAGRYFTLITVCLELVQLGDQSTYQFELADTARRFDCRNSSLRDVCSIVGAYEFFSYGSDALATANLAIRMMALWSLSWWIVAPMLLGMVGHWGIVIWNTASFSRSGQADEQILPMLLYSVAFDAVVFFLTMYKLWRTVATIGRNQLSSRLTQDGFFWILAILAINLSIMFVRFDSPTIGIFPAAVVSSMLSGRLVRRVSNFRASGPGTPALYLMTEDTSVYQPANTRHLDLGGATTVASPDADPESARSTTDMLQYGRGY</sequence>
<dbReference type="EMBL" id="RWJN01000041">
    <property type="protein sequence ID" value="TCD69472.1"/>
    <property type="molecule type" value="Genomic_DNA"/>
</dbReference>
<dbReference type="AlphaFoldDB" id="A0A4R0RQM7"/>
<proteinExistence type="predicted"/>
<evidence type="ECO:0000256" key="1">
    <source>
        <dbReference type="SAM" id="MobiDB-lite"/>
    </source>
</evidence>
<feature type="transmembrane region" description="Helical" evidence="2">
    <location>
        <begin position="6"/>
        <end position="27"/>
    </location>
</feature>
<name>A0A4R0RQM7_9APHY</name>
<feature type="transmembrane region" description="Helical" evidence="2">
    <location>
        <begin position="225"/>
        <end position="241"/>
    </location>
</feature>
<dbReference type="Proteomes" id="UP000292702">
    <property type="component" value="Unassembled WGS sequence"/>
</dbReference>
<keyword evidence="2" id="KW-0812">Transmembrane</keyword>
<feature type="transmembrane region" description="Helical" evidence="2">
    <location>
        <begin position="122"/>
        <end position="141"/>
    </location>
</feature>
<feature type="region of interest" description="Disordered" evidence="1">
    <location>
        <begin position="282"/>
        <end position="306"/>
    </location>
</feature>